<reference evidence="2" key="1">
    <citation type="submission" date="2021-01" db="EMBL/GenBank/DDBJ databases">
        <title>Whole genome shotgun sequence of Sphaerisporangium rufum NBRC 109079.</title>
        <authorList>
            <person name="Komaki H."/>
            <person name="Tamura T."/>
        </authorList>
    </citation>
    <scope>NUCLEOTIDE SEQUENCE</scope>
    <source>
        <strain evidence="2">NBRC 109079</strain>
    </source>
</reference>
<dbReference type="RefSeq" id="WP_239138008.1">
    <property type="nucleotide sequence ID" value="NZ_BOOU01000108.1"/>
</dbReference>
<keyword evidence="3" id="KW-1185">Reference proteome</keyword>
<dbReference type="Proteomes" id="UP000655287">
    <property type="component" value="Unassembled WGS sequence"/>
</dbReference>
<evidence type="ECO:0000313" key="3">
    <source>
        <dbReference type="Proteomes" id="UP000655287"/>
    </source>
</evidence>
<protein>
    <submittedName>
        <fullName evidence="2">Lipoprotein</fullName>
    </submittedName>
</protein>
<feature type="domain" description="GmrSD restriction endonucleases C-terminal" evidence="1">
    <location>
        <begin position="97"/>
        <end position="232"/>
    </location>
</feature>
<sequence>MAAVVGGAVLVAVAAPGEAERPRAAVVRAGPLDNPDGTRAGLVAVSARADRAAAVRLIRKVRVAPRGSGRGYTRLRFGANWADTARGVPYAGNGCRTRDDLLARDGRAVEYRRGSRCVVVAMTLDDPYTGRTIRWRKARADRVQVDHVVPLSYEWAMGASRWPMRKRVRIANDPLNLMPVYGPANEAKGGAGPAAWLPPVRRVRCAYVTRFAQVALKYGLPVTRADKAAMLAQCR</sequence>
<evidence type="ECO:0000259" key="1">
    <source>
        <dbReference type="Pfam" id="PF07510"/>
    </source>
</evidence>
<comment type="caution">
    <text evidence="2">The sequence shown here is derived from an EMBL/GenBank/DDBJ whole genome shotgun (WGS) entry which is preliminary data.</text>
</comment>
<dbReference type="Pfam" id="PF07510">
    <property type="entry name" value="GmrSD_C"/>
    <property type="match status" value="1"/>
</dbReference>
<organism evidence="2 3">
    <name type="scientific">Sphaerisporangium rufum</name>
    <dbReference type="NCBI Taxonomy" id="1381558"/>
    <lineage>
        <taxon>Bacteria</taxon>
        <taxon>Bacillati</taxon>
        <taxon>Actinomycetota</taxon>
        <taxon>Actinomycetes</taxon>
        <taxon>Streptosporangiales</taxon>
        <taxon>Streptosporangiaceae</taxon>
        <taxon>Sphaerisporangium</taxon>
    </lineage>
</organism>
<keyword evidence="2" id="KW-0449">Lipoprotein</keyword>
<proteinExistence type="predicted"/>
<evidence type="ECO:0000313" key="2">
    <source>
        <dbReference type="EMBL" id="GII81719.1"/>
    </source>
</evidence>
<dbReference type="InterPro" id="IPR011089">
    <property type="entry name" value="GmrSD_C"/>
</dbReference>
<dbReference type="AlphaFoldDB" id="A0A919V3H0"/>
<gene>
    <name evidence="2" type="ORF">Sru01_67010</name>
</gene>
<name>A0A919V3H0_9ACTN</name>
<dbReference type="PANTHER" id="PTHR24094">
    <property type="entry name" value="SECRETED PROTEIN"/>
    <property type="match status" value="1"/>
</dbReference>
<dbReference type="EMBL" id="BOOU01000108">
    <property type="protein sequence ID" value="GII81719.1"/>
    <property type="molecule type" value="Genomic_DNA"/>
</dbReference>
<accession>A0A919V3H0</accession>
<dbReference type="PANTHER" id="PTHR24094:SF15">
    <property type="entry name" value="AMP-DEPENDENT SYNTHETASE_LIGASE DOMAIN-CONTAINING PROTEIN-RELATED"/>
    <property type="match status" value="1"/>
</dbReference>